<accession>A0ABV9Z0Z3</accession>
<evidence type="ECO:0000313" key="1">
    <source>
        <dbReference type="EMBL" id="MFC5067375.1"/>
    </source>
</evidence>
<protein>
    <submittedName>
        <fullName evidence="1">DUF1236 domain-containing protein</fullName>
    </submittedName>
</protein>
<name>A0ABV9Z0Z3_9HYPH</name>
<dbReference type="InterPro" id="IPR009642">
    <property type="entry name" value="DUF1236"/>
</dbReference>
<dbReference type="RefSeq" id="WP_114958468.1">
    <property type="nucleotide sequence ID" value="NZ_JBHSJF010000005.1"/>
</dbReference>
<comment type="caution">
    <text evidence="1">The sequence shown here is derived from an EMBL/GenBank/DDBJ whole genome shotgun (WGS) entry which is preliminary data.</text>
</comment>
<evidence type="ECO:0000313" key="2">
    <source>
        <dbReference type="Proteomes" id="UP001595796"/>
    </source>
</evidence>
<keyword evidence="2" id="KW-1185">Reference proteome</keyword>
<reference evidence="2" key="1">
    <citation type="journal article" date="2019" name="Int. J. Syst. Evol. Microbiol.">
        <title>The Global Catalogue of Microorganisms (GCM) 10K type strain sequencing project: providing services to taxonomists for standard genome sequencing and annotation.</title>
        <authorList>
            <consortium name="The Broad Institute Genomics Platform"/>
            <consortium name="The Broad Institute Genome Sequencing Center for Infectious Disease"/>
            <person name="Wu L."/>
            <person name="Ma J."/>
        </authorList>
    </citation>
    <scope>NUCLEOTIDE SEQUENCE [LARGE SCALE GENOMIC DNA]</scope>
    <source>
        <strain evidence="2">CGMCC 1.16444</strain>
    </source>
</reference>
<dbReference type="Proteomes" id="UP001595796">
    <property type="component" value="Unassembled WGS sequence"/>
</dbReference>
<gene>
    <name evidence="1" type="ORF">ACFPFW_05030</name>
</gene>
<dbReference type="EMBL" id="JBHSJF010000005">
    <property type="protein sequence ID" value="MFC5067375.1"/>
    <property type="molecule type" value="Genomic_DNA"/>
</dbReference>
<organism evidence="1 2">
    <name type="scientific">Flaviflagellibacter deserti</name>
    <dbReference type="NCBI Taxonomy" id="2267266"/>
    <lineage>
        <taxon>Bacteria</taxon>
        <taxon>Pseudomonadati</taxon>
        <taxon>Pseudomonadota</taxon>
        <taxon>Alphaproteobacteria</taxon>
        <taxon>Hyphomicrobiales</taxon>
        <taxon>Flaviflagellibacter</taxon>
    </lineage>
</organism>
<sequence length="142" mass="14546">MSVVEFSVLHEGRLVMQKIILMSIALIAANPAFAEGTGAGAASGAAAGAVVGGPVGAVVGGVAGAAIGTAIDPPPAEVRTVVMEAPPPRSVVIEQEVQVGQPLPETVVLQPVPRYEKYTYAVVNEKRVIVEPSSRKVLQVIN</sequence>
<dbReference type="Pfam" id="PF06823">
    <property type="entry name" value="DUF1236"/>
    <property type="match status" value="1"/>
</dbReference>
<proteinExistence type="predicted"/>